<keyword evidence="1" id="KW-1133">Transmembrane helix</keyword>
<evidence type="ECO:0000313" key="5">
    <source>
        <dbReference type="Proteomes" id="UP000255193"/>
    </source>
</evidence>
<proteinExistence type="predicted"/>
<dbReference type="EMBL" id="UGQA01000001">
    <property type="protein sequence ID" value="STY96142.1"/>
    <property type="molecule type" value="Genomic_DNA"/>
</dbReference>
<dbReference type="NCBIfam" id="TIGR02532">
    <property type="entry name" value="IV_pilin_GFxxxE"/>
    <property type="match status" value="1"/>
</dbReference>
<evidence type="ECO:0000256" key="1">
    <source>
        <dbReference type="SAM" id="Phobius"/>
    </source>
</evidence>
<dbReference type="AlphaFoldDB" id="A0A1B8QEM2"/>
<protein>
    <submittedName>
        <fullName evidence="3">Tfp pilus assembly protein FimT</fullName>
    </submittedName>
</protein>
<dbReference type="Pfam" id="PF07963">
    <property type="entry name" value="N_methyl"/>
    <property type="match status" value="1"/>
</dbReference>
<dbReference type="InterPro" id="IPR012902">
    <property type="entry name" value="N_methyl_site"/>
</dbReference>
<keyword evidence="1" id="KW-0472">Membrane</keyword>
<dbReference type="PROSITE" id="PS00409">
    <property type="entry name" value="PROKAR_NTER_METHYL"/>
    <property type="match status" value="1"/>
</dbReference>
<reference evidence="2 4" key="1">
    <citation type="submission" date="2016-06" db="EMBL/GenBank/DDBJ databases">
        <title>Draft genome of Moraxella atlantae CCUG 59586.</title>
        <authorList>
            <person name="Salva-Serra F."/>
            <person name="Engstrom-Jakobsson H."/>
            <person name="Thorell K."/>
            <person name="Gonzales-Siles L."/>
            <person name="Karlsson R."/>
            <person name="Boulund F."/>
            <person name="Engstrand L."/>
            <person name="Kristiansson E."/>
            <person name="Moore E."/>
        </authorList>
    </citation>
    <scope>NUCLEOTIDE SEQUENCE [LARGE SCALE GENOMIC DNA]</scope>
    <source>
        <strain evidence="2 4">CCUG 59586</strain>
    </source>
</reference>
<keyword evidence="4" id="KW-1185">Reference proteome</keyword>
<evidence type="ECO:0000313" key="2">
    <source>
        <dbReference type="EMBL" id="OBX80147.1"/>
    </source>
</evidence>
<organism evidence="2 4">
    <name type="scientific">Faucicola atlantae</name>
    <dbReference type="NCBI Taxonomy" id="34059"/>
    <lineage>
        <taxon>Bacteria</taxon>
        <taxon>Pseudomonadati</taxon>
        <taxon>Pseudomonadota</taxon>
        <taxon>Gammaproteobacteria</taxon>
        <taxon>Moraxellales</taxon>
        <taxon>Moraxellaceae</taxon>
        <taxon>Faucicola</taxon>
    </lineage>
</organism>
<dbReference type="SUPFAM" id="SSF54523">
    <property type="entry name" value="Pili subunits"/>
    <property type="match status" value="1"/>
</dbReference>
<dbReference type="Proteomes" id="UP000255193">
    <property type="component" value="Unassembled WGS sequence"/>
</dbReference>
<gene>
    <name evidence="2" type="ORF">A9306_07825</name>
    <name evidence="3" type="ORF">NCTC11091_01952</name>
</gene>
<dbReference type="Gene3D" id="3.30.700.10">
    <property type="entry name" value="Glycoprotein, Type 4 Pilin"/>
    <property type="match status" value="1"/>
</dbReference>
<keyword evidence="1" id="KW-0812">Transmembrane</keyword>
<reference evidence="3 5" key="2">
    <citation type="submission" date="2018-06" db="EMBL/GenBank/DDBJ databases">
        <authorList>
            <consortium name="Pathogen Informatics"/>
            <person name="Doyle S."/>
        </authorList>
    </citation>
    <scope>NUCLEOTIDE SEQUENCE [LARGE SCALE GENOMIC DNA]</scope>
    <source>
        <strain evidence="3 5">NCTC11091</strain>
    </source>
</reference>
<dbReference type="EMBL" id="LZNA01000037">
    <property type="protein sequence ID" value="OBX80147.1"/>
    <property type="molecule type" value="Genomic_DNA"/>
</dbReference>
<evidence type="ECO:0000313" key="3">
    <source>
        <dbReference type="EMBL" id="STY96142.1"/>
    </source>
</evidence>
<dbReference type="InterPro" id="IPR045584">
    <property type="entry name" value="Pilin-like"/>
</dbReference>
<accession>A0A1B8QEM2</accession>
<sequence>MKNTQLTSGFTLIELLVTVAIIAIIASLATPALLQNLRALEAKTIESALHDWLKAARADAMIYQRNVILCVADDSLHCVSKNGTHLISFIDHNNDNQFSRTDDTLLQQHDLTLRFGYLYSSLAANRAYIKLATQTGRPVGYMGSFNYCNHDGDLSRRFKVSFNMMGLAKTKPDHVEAAKCS</sequence>
<dbReference type="Proteomes" id="UP000092616">
    <property type="component" value="Unassembled WGS sequence"/>
</dbReference>
<feature type="transmembrane region" description="Helical" evidence="1">
    <location>
        <begin position="12"/>
        <end position="34"/>
    </location>
</feature>
<dbReference type="RefSeq" id="WP_067056679.1">
    <property type="nucleotide sequence ID" value="NZ_JAPDKM010000001.1"/>
</dbReference>
<name>A0A1B8QEM2_9GAMM</name>
<evidence type="ECO:0000313" key="4">
    <source>
        <dbReference type="Proteomes" id="UP000092616"/>
    </source>
</evidence>